<dbReference type="GO" id="GO:0002486">
    <property type="term" value="P:antigen processing and presentation of endogenous peptide antigen via MHC class I via ER pathway, TAP-independent"/>
    <property type="evidence" value="ECO:0007669"/>
    <property type="project" value="TreeGrafter"/>
</dbReference>
<evidence type="ECO:0000313" key="15">
    <source>
        <dbReference type="Proteomes" id="UP001152836"/>
    </source>
</evidence>
<evidence type="ECO:0000256" key="6">
    <source>
        <dbReference type="ARBA" id="ARBA00022729"/>
    </source>
</evidence>
<dbReference type="GO" id="GO:0002476">
    <property type="term" value="P:antigen processing and presentation of endogenous peptide antigen via MHC class Ib"/>
    <property type="evidence" value="ECO:0007669"/>
    <property type="project" value="TreeGrafter"/>
</dbReference>
<keyword evidence="5" id="KW-0336">GPI-anchor</keyword>
<keyword evidence="11" id="KW-0812">Transmembrane</keyword>
<evidence type="ECO:0000256" key="1">
    <source>
        <dbReference type="ARBA" id="ARBA00002305"/>
    </source>
</evidence>
<dbReference type="PANTHER" id="PTHR16675:SF64">
    <property type="entry name" value="RETINOIC ACID EARLY TRANSCRIPT 1E"/>
    <property type="match status" value="1"/>
</dbReference>
<protein>
    <submittedName>
        <fullName evidence="14">Ulbp1 protein</fullName>
    </submittedName>
</protein>
<feature type="signal peptide" evidence="12">
    <location>
        <begin position="1"/>
        <end position="22"/>
    </location>
</feature>
<proteinExistence type="inferred from homology"/>
<evidence type="ECO:0000256" key="12">
    <source>
        <dbReference type="SAM" id="SignalP"/>
    </source>
</evidence>
<dbReference type="PANTHER" id="PTHR16675">
    <property type="entry name" value="MHC CLASS I-RELATED"/>
    <property type="match status" value="1"/>
</dbReference>
<keyword evidence="8" id="KW-1015">Disulfide bond</keyword>
<keyword evidence="7 11" id="KW-0472">Membrane</keyword>
<keyword evidence="6 12" id="KW-0732">Signal</keyword>
<keyword evidence="10" id="KW-0449">Lipoprotein</keyword>
<accession>A0AAV0A9I9</accession>
<keyword evidence="9" id="KW-0325">Glycoprotein</keyword>
<reference evidence="14" key="1">
    <citation type="submission" date="2022-06" db="EMBL/GenBank/DDBJ databases">
        <authorList>
            <person name="Andreotti S."/>
            <person name="Wyler E."/>
        </authorList>
    </citation>
    <scope>NUCLEOTIDE SEQUENCE</scope>
</reference>
<feature type="transmembrane region" description="Helical" evidence="11">
    <location>
        <begin position="255"/>
        <end position="274"/>
    </location>
</feature>
<dbReference type="Pfam" id="PF14586">
    <property type="entry name" value="MHC_I_2"/>
    <property type="match status" value="1"/>
</dbReference>
<evidence type="ECO:0000256" key="3">
    <source>
        <dbReference type="ARBA" id="ARBA00008353"/>
    </source>
</evidence>
<evidence type="ECO:0000313" key="14">
    <source>
        <dbReference type="EMBL" id="CAH7313595.1"/>
    </source>
</evidence>
<name>A0AAV0A9I9_PHORO</name>
<keyword evidence="15" id="KW-1185">Reference proteome</keyword>
<organism evidence="14 15">
    <name type="scientific">Phodopus roborovskii</name>
    <name type="common">Roborovski's desert hamster</name>
    <name type="synonym">Cricetulus roborovskii</name>
    <dbReference type="NCBI Taxonomy" id="109678"/>
    <lineage>
        <taxon>Eukaryota</taxon>
        <taxon>Metazoa</taxon>
        <taxon>Chordata</taxon>
        <taxon>Craniata</taxon>
        <taxon>Vertebrata</taxon>
        <taxon>Euteleostomi</taxon>
        <taxon>Mammalia</taxon>
        <taxon>Eutheria</taxon>
        <taxon>Euarchontoglires</taxon>
        <taxon>Glires</taxon>
        <taxon>Rodentia</taxon>
        <taxon>Myomorpha</taxon>
        <taxon>Muroidea</taxon>
        <taxon>Cricetidae</taxon>
        <taxon>Cricetinae</taxon>
        <taxon>Phodopus</taxon>
    </lineage>
</organism>
<dbReference type="GO" id="GO:0006955">
    <property type="term" value="P:immune response"/>
    <property type="evidence" value="ECO:0007669"/>
    <property type="project" value="TreeGrafter"/>
</dbReference>
<dbReference type="InterPro" id="IPR050208">
    <property type="entry name" value="MHC_class-I_related"/>
</dbReference>
<evidence type="ECO:0000256" key="11">
    <source>
        <dbReference type="SAM" id="Phobius"/>
    </source>
</evidence>
<evidence type="ECO:0000256" key="9">
    <source>
        <dbReference type="ARBA" id="ARBA00023180"/>
    </source>
</evidence>
<dbReference type="Proteomes" id="UP001152836">
    <property type="component" value="Unassembled WGS sequence"/>
</dbReference>
<comment type="caution">
    <text evidence="14">The sequence shown here is derived from an EMBL/GenBank/DDBJ whole genome shotgun (WGS) entry which is preliminary data.</text>
</comment>
<dbReference type="EMBL" id="CALSGD010001595">
    <property type="protein sequence ID" value="CAH7313595.1"/>
    <property type="molecule type" value="Genomic_DNA"/>
</dbReference>
<dbReference type="GO" id="GO:0001916">
    <property type="term" value="P:positive regulation of T cell mediated cytotoxicity"/>
    <property type="evidence" value="ECO:0007669"/>
    <property type="project" value="TreeGrafter"/>
</dbReference>
<dbReference type="GO" id="GO:0009897">
    <property type="term" value="C:external side of plasma membrane"/>
    <property type="evidence" value="ECO:0007669"/>
    <property type="project" value="TreeGrafter"/>
</dbReference>
<evidence type="ECO:0000256" key="7">
    <source>
        <dbReference type="ARBA" id="ARBA00023136"/>
    </source>
</evidence>
<dbReference type="AlphaFoldDB" id="A0AAV0A9I9"/>
<dbReference type="FunFam" id="3.30.500.10:FF:000004">
    <property type="entry name" value="Retinoic acid early-inducible protein 1-beta"/>
    <property type="match status" value="1"/>
</dbReference>
<dbReference type="GO" id="GO:0046703">
    <property type="term" value="F:natural killer cell lectin-like receptor binding"/>
    <property type="evidence" value="ECO:0007669"/>
    <property type="project" value="UniProtKB-ARBA"/>
</dbReference>
<evidence type="ECO:0000256" key="2">
    <source>
        <dbReference type="ARBA" id="ARBA00004609"/>
    </source>
</evidence>
<dbReference type="InterPro" id="IPR011162">
    <property type="entry name" value="MHC_I/II-like_Ag-recog"/>
</dbReference>
<evidence type="ECO:0000256" key="4">
    <source>
        <dbReference type="ARBA" id="ARBA00022475"/>
    </source>
</evidence>
<keyword evidence="4" id="KW-1003">Cell membrane</keyword>
<dbReference type="Gene3D" id="3.30.500.10">
    <property type="entry name" value="MHC class I-like antigen recognition-like"/>
    <property type="match status" value="1"/>
</dbReference>
<keyword evidence="11" id="KW-1133">Transmembrane helix</keyword>
<evidence type="ECO:0000256" key="5">
    <source>
        <dbReference type="ARBA" id="ARBA00022622"/>
    </source>
</evidence>
<comment type="similarity">
    <text evidence="3">Belongs to the NKG2D ligand family.</text>
</comment>
<feature type="domain" description="Retinoic acid early-inducible protein 1" evidence="13">
    <location>
        <begin position="49"/>
        <end position="222"/>
    </location>
</feature>
<comment type="subcellular location">
    <subcellularLocation>
        <location evidence="2">Cell membrane</location>
        <topology evidence="2">Lipid-anchor</topology>
        <topology evidence="2">GPI-anchor</topology>
    </subcellularLocation>
</comment>
<dbReference type="SUPFAM" id="SSF54452">
    <property type="entry name" value="MHC antigen-recognition domain"/>
    <property type="match status" value="1"/>
</dbReference>
<evidence type="ECO:0000256" key="10">
    <source>
        <dbReference type="ARBA" id="ARBA00023288"/>
    </source>
</evidence>
<gene>
    <name evidence="14" type="primary">Ulbp1</name>
    <name evidence="14" type="ORF">PHOROB_LOCUS15937</name>
</gene>
<dbReference type="InterPro" id="IPR029287">
    <property type="entry name" value="RAE-1"/>
</dbReference>
<evidence type="ECO:0000259" key="13">
    <source>
        <dbReference type="Pfam" id="PF14586"/>
    </source>
</evidence>
<comment type="function">
    <text evidence="1">Acts as a ligand for KLRK1.</text>
</comment>
<dbReference type="InterPro" id="IPR037055">
    <property type="entry name" value="MHC_I-like_Ag-recog_sf"/>
</dbReference>
<feature type="chain" id="PRO_5043930970" evidence="12">
    <location>
        <begin position="23"/>
        <end position="275"/>
    </location>
</feature>
<dbReference type="GO" id="GO:0005615">
    <property type="term" value="C:extracellular space"/>
    <property type="evidence" value="ECO:0007669"/>
    <property type="project" value="TreeGrafter"/>
</dbReference>
<sequence length="275" mass="31510">MANLLFFKIIIYFIFTHTGTHTCTHTHTGTHTHGRTYMCTLTRSCLLVDTHSLSSTFIVKARSTPREPWFEGQCSANGVPFLQYDNRNKATPLGDLGKEVDATEAWTHLTQSLKHIFEELRKQVLNMEKATVKTQGHPTLQVTTISQYKGEQFTDALWIFTMSGQYSFHFYPMNGTWGVTHAEDRGAMKQWETNGELAQLLRKFSLGDSGFCLKEFLKHWKEMPRLTSWAPDITQISPATQSLHTRWFSNNSKSTSMEVVIPIIFFLFAFAFSCM</sequence>
<evidence type="ECO:0000256" key="8">
    <source>
        <dbReference type="ARBA" id="ARBA00023157"/>
    </source>
</evidence>